<dbReference type="EMBL" id="BDCO01000002">
    <property type="protein sequence ID" value="GAT34614.1"/>
    <property type="molecule type" value="Genomic_DNA"/>
</dbReference>
<dbReference type="SMART" id="SM00342">
    <property type="entry name" value="HTH_ARAC"/>
    <property type="match status" value="1"/>
</dbReference>
<sequence>MPAPEPLYYSRQVSDARRFHLPPGRSDTPLVVAGAGWEACRADYEVRRTSFSHLTVEFVAKGEGEAELAGVRFPLRTGVIYVYDRTVPHRISAGEGGMVKYFALLRGAAARKLLARRGLKLGGMCAVTRPDRIREVWDDLVEMGFGDRSDREEACADTLRYLILKIGDLMTPEGESASLAYATYQRCRETMEERYAELVTVSDVARVCGIDPAYMCRLFLRFGRQNPYRYLLWLRVNHAVDLLRHTAKTARQVAEELNFSDASTFSRTVKRVFGLSPSRLGRMQPDARKGEDSSSPE</sequence>
<evidence type="ECO:0000256" key="1">
    <source>
        <dbReference type="ARBA" id="ARBA00023015"/>
    </source>
</evidence>
<feature type="compositionally biased region" description="Basic and acidic residues" evidence="4">
    <location>
        <begin position="285"/>
        <end position="297"/>
    </location>
</feature>
<name>A0A146GCW4_TERSA</name>
<protein>
    <submittedName>
        <fullName evidence="6">AraC-type DNA-binding protein</fullName>
    </submittedName>
</protein>
<dbReference type="PANTHER" id="PTHR46796:SF7">
    <property type="entry name" value="ARAC FAMILY TRANSCRIPTIONAL REGULATOR"/>
    <property type="match status" value="1"/>
</dbReference>
<dbReference type="Gene3D" id="1.10.10.60">
    <property type="entry name" value="Homeodomain-like"/>
    <property type="match status" value="1"/>
</dbReference>
<evidence type="ECO:0000259" key="5">
    <source>
        <dbReference type="PROSITE" id="PS01124"/>
    </source>
</evidence>
<keyword evidence="7" id="KW-1185">Reference proteome</keyword>
<feature type="domain" description="HTH araC/xylS-type" evidence="5">
    <location>
        <begin position="185"/>
        <end position="283"/>
    </location>
</feature>
<dbReference type="FunCoup" id="A0A146GCW4">
    <property type="interactions" value="24"/>
</dbReference>
<dbReference type="GO" id="GO:0003700">
    <property type="term" value="F:DNA-binding transcription factor activity"/>
    <property type="evidence" value="ECO:0007669"/>
    <property type="project" value="InterPro"/>
</dbReference>
<evidence type="ECO:0000256" key="2">
    <source>
        <dbReference type="ARBA" id="ARBA00023125"/>
    </source>
</evidence>
<organism evidence="6 7">
    <name type="scientific">Terrimicrobium sacchariphilum</name>
    <dbReference type="NCBI Taxonomy" id="690879"/>
    <lineage>
        <taxon>Bacteria</taxon>
        <taxon>Pseudomonadati</taxon>
        <taxon>Verrucomicrobiota</taxon>
        <taxon>Terrimicrobiia</taxon>
        <taxon>Terrimicrobiales</taxon>
        <taxon>Terrimicrobiaceae</taxon>
        <taxon>Terrimicrobium</taxon>
    </lineage>
</organism>
<dbReference type="STRING" id="690879.TSACC_23046"/>
<evidence type="ECO:0000313" key="6">
    <source>
        <dbReference type="EMBL" id="GAT34614.1"/>
    </source>
</evidence>
<evidence type="ECO:0000256" key="4">
    <source>
        <dbReference type="SAM" id="MobiDB-lite"/>
    </source>
</evidence>
<dbReference type="InterPro" id="IPR009057">
    <property type="entry name" value="Homeodomain-like_sf"/>
</dbReference>
<dbReference type="SUPFAM" id="SSF46689">
    <property type="entry name" value="Homeodomain-like"/>
    <property type="match status" value="2"/>
</dbReference>
<dbReference type="Pfam" id="PF02311">
    <property type="entry name" value="AraC_binding"/>
    <property type="match status" value="1"/>
</dbReference>
<evidence type="ECO:0000256" key="3">
    <source>
        <dbReference type="ARBA" id="ARBA00023163"/>
    </source>
</evidence>
<dbReference type="PROSITE" id="PS01124">
    <property type="entry name" value="HTH_ARAC_FAMILY_2"/>
    <property type="match status" value="1"/>
</dbReference>
<dbReference type="Proteomes" id="UP000076023">
    <property type="component" value="Unassembled WGS sequence"/>
</dbReference>
<keyword evidence="1" id="KW-0805">Transcription regulation</keyword>
<feature type="region of interest" description="Disordered" evidence="4">
    <location>
        <begin position="278"/>
        <end position="297"/>
    </location>
</feature>
<reference evidence="7" key="1">
    <citation type="journal article" date="2017" name="Genome Announc.">
        <title>Draft Genome Sequence of Terrimicrobium sacchariphilum NM-5T, a Facultative Anaerobic Soil Bacterium of the Class Spartobacteria.</title>
        <authorList>
            <person name="Qiu Y.L."/>
            <person name="Tourlousse D.M."/>
            <person name="Matsuura N."/>
            <person name="Ohashi A."/>
            <person name="Sekiguchi Y."/>
        </authorList>
    </citation>
    <scope>NUCLEOTIDE SEQUENCE [LARGE SCALE GENOMIC DNA]</scope>
    <source>
        <strain evidence="7">NM-5</strain>
    </source>
</reference>
<dbReference type="InParanoid" id="A0A146GCW4"/>
<dbReference type="GO" id="GO:0043565">
    <property type="term" value="F:sequence-specific DNA binding"/>
    <property type="evidence" value="ECO:0007669"/>
    <property type="project" value="InterPro"/>
</dbReference>
<proteinExistence type="predicted"/>
<dbReference type="Pfam" id="PF12833">
    <property type="entry name" value="HTH_18"/>
    <property type="match status" value="1"/>
</dbReference>
<dbReference type="InterPro" id="IPR018060">
    <property type="entry name" value="HTH_AraC"/>
</dbReference>
<dbReference type="PANTHER" id="PTHR46796">
    <property type="entry name" value="HTH-TYPE TRANSCRIPTIONAL ACTIVATOR RHAS-RELATED"/>
    <property type="match status" value="1"/>
</dbReference>
<evidence type="ECO:0000313" key="7">
    <source>
        <dbReference type="Proteomes" id="UP000076023"/>
    </source>
</evidence>
<accession>A0A146GCW4</accession>
<gene>
    <name evidence="6" type="ORF">TSACC_23046</name>
</gene>
<keyword evidence="2 6" id="KW-0238">DNA-binding</keyword>
<dbReference type="InterPro" id="IPR003313">
    <property type="entry name" value="AraC-bd"/>
</dbReference>
<comment type="caution">
    <text evidence="6">The sequence shown here is derived from an EMBL/GenBank/DDBJ whole genome shotgun (WGS) entry which is preliminary data.</text>
</comment>
<dbReference type="InterPro" id="IPR037923">
    <property type="entry name" value="HTH-like"/>
</dbReference>
<dbReference type="AlphaFoldDB" id="A0A146GCW4"/>
<dbReference type="SUPFAM" id="SSF51215">
    <property type="entry name" value="Regulatory protein AraC"/>
    <property type="match status" value="1"/>
</dbReference>
<dbReference type="InterPro" id="IPR050204">
    <property type="entry name" value="AraC_XylS_family_regulators"/>
</dbReference>
<keyword evidence="3" id="KW-0804">Transcription</keyword>